<dbReference type="AlphaFoldDB" id="J3NFT9"/>
<evidence type="ECO:0000313" key="3">
    <source>
        <dbReference type="EnsemblFungi" id="EJT80129"/>
    </source>
</evidence>
<gene>
    <name evidence="3" type="primary">20340591</name>
    <name evidence="2" type="ORF">GGTG_00133</name>
</gene>
<accession>J3NFT9</accession>
<reference evidence="2" key="2">
    <citation type="submission" date="2010-07" db="EMBL/GenBank/DDBJ databases">
        <authorList>
            <consortium name="The Broad Institute Genome Sequencing Platform"/>
            <consortium name="Broad Institute Genome Sequencing Center for Infectious Disease"/>
            <person name="Ma L.-J."/>
            <person name="Dead R."/>
            <person name="Young S."/>
            <person name="Zeng Q."/>
            <person name="Koehrsen M."/>
            <person name="Alvarado L."/>
            <person name="Berlin A."/>
            <person name="Chapman S.B."/>
            <person name="Chen Z."/>
            <person name="Freedman E."/>
            <person name="Gellesch M."/>
            <person name="Goldberg J."/>
            <person name="Griggs A."/>
            <person name="Gujja S."/>
            <person name="Heilman E.R."/>
            <person name="Heiman D."/>
            <person name="Hepburn T."/>
            <person name="Howarth C."/>
            <person name="Jen D."/>
            <person name="Larson L."/>
            <person name="Mehta T."/>
            <person name="Neiman D."/>
            <person name="Pearson M."/>
            <person name="Roberts A."/>
            <person name="Saif S."/>
            <person name="Shea T."/>
            <person name="Shenoy N."/>
            <person name="Sisk P."/>
            <person name="Stolte C."/>
            <person name="Sykes S."/>
            <person name="Walk T."/>
            <person name="White J."/>
            <person name="Yandava C."/>
            <person name="Haas B."/>
            <person name="Nusbaum C."/>
            <person name="Birren B."/>
        </authorList>
    </citation>
    <scope>NUCLEOTIDE SEQUENCE</scope>
    <source>
        <strain evidence="2">R3-111a-1</strain>
    </source>
</reference>
<dbReference type="EMBL" id="GL385395">
    <property type="protein sequence ID" value="EJT80129.1"/>
    <property type="molecule type" value="Genomic_DNA"/>
</dbReference>
<feature type="region of interest" description="Disordered" evidence="1">
    <location>
        <begin position="1"/>
        <end position="50"/>
    </location>
</feature>
<evidence type="ECO:0000313" key="2">
    <source>
        <dbReference type="EMBL" id="EJT80129.1"/>
    </source>
</evidence>
<dbReference type="RefSeq" id="XP_009216138.1">
    <property type="nucleotide sequence ID" value="XM_009217874.1"/>
</dbReference>
<feature type="compositionally biased region" description="Basic residues" evidence="1">
    <location>
        <begin position="28"/>
        <end position="39"/>
    </location>
</feature>
<sequence>MPPHAKTPEDCNGIRLSVPAGGAGCAARPRKTQTKRPARRSSMWPASPMLQIKTEGPRWTGVVLLPQVFILGPPGSPMRGTFSIATRPS</sequence>
<dbReference type="GeneID" id="20340591"/>
<name>J3NFT9_GAET3</name>
<reference evidence="4" key="1">
    <citation type="submission" date="2010-07" db="EMBL/GenBank/DDBJ databases">
        <title>The genome sequence of Gaeumannomyces graminis var. tritici strain R3-111a-1.</title>
        <authorList>
            <consortium name="The Broad Institute Genome Sequencing Platform"/>
            <person name="Ma L.-J."/>
            <person name="Dead R."/>
            <person name="Young S."/>
            <person name="Zeng Q."/>
            <person name="Koehrsen M."/>
            <person name="Alvarado L."/>
            <person name="Berlin A."/>
            <person name="Chapman S.B."/>
            <person name="Chen Z."/>
            <person name="Freedman E."/>
            <person name="Gellesch M."/>
            <person name="Goldberg J."/>
            <person name="Griggs A."/>
            <person name="Gujja S."/>
            <person name="Heilman E.R."/>
            <person name="Heiman D."/>
            <person name="Hepburn T."/>
            <person name="Howarth C."/>
            <person name="Jen D."/>
            <person name="Larson L."/>
            <person name="Mehta T."/>
            <person name="Neiman D."/>
            <person name="Pearson M."/>
            <person name="Roberts A."/>
            <person name="Saif S."/>
            <person name="Shea T."/>
            <person name="Shenoy N."/>
            <person name="Sisk P."/>
            <person name="Stolte C."/>
            <person name="Sykes S."/>
            <person name="Walk T."/>
            <person name="White J."/>
            <person name="Yandava C."/>
            <person name="Haas B."/>
            <person name="Nusbaum C."/>
            <person name="Birren B."/>
        </authorList>
    </citation>
    <scope>NUCLEOTIDE SEQUENCE [LARGE SCALE GENOMIC DNA]</scope>
    <source>
        <strain evidence="4">R3-111a-1</strain>
    </source>
</reference>
<dbReference type="EnsemblFungi" id="EJT80129">
    <property type="protein sequence ID" value="EJT80129"/>
    <property type="gene ID" value="GGTG_00133"/>
</dbReference>
<proteinExistence type="predicted"/>
<dbReference type="VEuPathDB" id="FungiDB:GGTG_00133"/>
<dbReference type="HOGENOM" id="CLU_2454844_0_0_1"/>
<evidence type="ECO:0000313" key="4">
    <source>
        <dbReference type="Proteomes" id="UP000006039"/>
    </source>
</evidence>
<reference evidence="3" key="5">
    <citation type="submission" date="2018-04" db="UniProtKB">
        <authorList>
            <consortium name="EnsemblFungi"/>
        </authorList>
    </citation>
    <scope>IDENTIFICATION</scope>
    <source>
        <strain evidence="3">R3-111a-1</strain>
    </source>
</reference>
<evidence type="ECO:0000256" key="1">
    <source>
        <dbReference type="SAM" id="MobiDB-lite"/>
    </source>
</evidence>
<reference evidence="2" key="3">
    <citation type="submission" date="2010-09" db="EMBL/GenBank/DDBJ databases">
        <title>Annotation of Gaeumannomyces graminis var. tritici R3-111a-1.</title>
        <authorList>
            <consortium name="The Broad Institute Genome Sequencing Platform"/>
            <person name="Ma L.-J."/>
            <person name="Dead R."/>
            <person name="Young S.K."/>
            <person name="Zeng Q."/>
            <person name="Gargeya S."/>
            <person name="Fitzgerald M."/>
            <person name="Haas B."/>
            <person name="Abouelleil A."/>
            <person name="Alvarado L."/>
            <person name="Arachchi H.M."/>
            <person name="Berlin A."/>
            <person name="Brown A."/>
            <person name="Chapman S.B."/>
            <person name="Chen Z."/>
            <person name="Dunbar C."/>
            <person name="Freedman E."/>
            <person name="Gearin G."/>
            <person name="Gellesch M."/>
            <person name="Goldberg J."/>
            <person name="Griggs A."/>
            <person name="Gujja S."/>
            <person name="Heiman D."/>
            <person name="Howarth C."/>
            <person name="Larson L."/>
            <person name="Lui A."/>
            <person name="MacDonald P.J.P."/>
            <person name="Mehta T."/>
            <person name="Montmayeur A."/>
            <person name="Murphy C."/>
            <person name="Neiman D."/>
            <person name="Pearson M."/>
            <person name="Priest M."/>
            <person name="Roberts A."/>
            <person name="Saif S."/>
            <person name="Shea T."/>
            <person name="Shenoy N."/>
            <person name="Sisk P."/>
            <person name="Stolte C."/>
            <person name="Sykes S."/>
            <person name="Yandava C."/>
            <person name="Wortman J."/>
            <person name="Nusbaum C."/>
            <person name="Birren B."/>
        </authorList>
    </citation>
    <scope>NUCLEOTIDE SEQUENCE</scope>
    <source>
        <strain evidence="2">R3-111a-1</strain>
    </source>
</reference>
<protein>
    <submittedName>
        <fullName evidence="2 3">Uncharacterized protein</fullName>
    </submittedName>
</protein>
<organism evidence="2">
    <name type="scientific">Gaeumannomyces tritici (strain R3-111a-1)</name>
    <name type="common">Wheat and barley take-all root rot fungus</name>
    <name type="synonym">Gaeumannomyces graminis var. tritici</name>
    <dbReference type="NCBI Taxonomy" id="644352"/>
    <lineage>
        <taxon>Eukaryota</taxon>
        <taxon>Fungi</taxon>
        <taxon>Dikarya</taxon>
        <taxon>Ascomycota</taxon>
        <taxon>Pezizomycotina</taxon>
        <taxon>Sordariomycetes</taxon>
        <taxon>Sordariomycetidae</taxon>
        <taxon>Magnaporthales</taxon>
        <taxon>Magnaporthaceae</taxon>
        <taxon>Gaeumannomyces</taxon>
    </lineage>
</organism>
<keyword evidence="4" id="KW-1185">Reference proteome</keyword>
<dbReference type="Proteomes" id="UP000006039">
    <property type="component" value="Unassembled WGS sequence"/>
</dbReference>
<reference evidence="3" key="4">
    <citation type="journal article" date="2015" name="G3 (Bethesda)">
        <title>Genome sequences of three phytopathogenic species of the Magnaporthaceae family of fungi.</title>
        <authorList>
            <person name="Okagaki L.H."/>
            <person name="Nunes C.C."/>
            <person name="Sailsbery J."/>
            <person name="Clay B."/>
            <person name="Brown D."/>
            <person name="John T."/>
            <person name="Oh Y."/>
            <person name="Young N."/>
            <person name="Fitzgerald M."/>
            <person name="Haas B.J."/>
            <person name="Zeng Q."/>
            <person name="Young S."/>
            <person name="Adiconis X."/>
            <person name="Fan L."/>
            <person name="Levin J.Z."/>
            <person name="Mitchell T.K."/>
            <person name="Okubara P.A."/>
            <person name="Farman M.L."/>
            <person name="Kohn L.M."/>
            <person name="Birren B."/>
            <person name="Ma L.-J."/>
            <person name="Dean R.A."/>
        </authorList>
    </citation>
    <scope>NUCLEOTIDE SEQUENCE</scope>
    <source>
        <strain evidence="3">R3-111a-1</strain>
    </source>
</reference>